<feature type="compositionally biased region" description="Low complexity" evidence="1">
    <location>
        <begin position="117"/>
        <end position="130"/>
    </location>
</feature>
<dbReference type="AlphaFoldDB" id="A0A6A4W2X7"/>
<sequence>MKSVLQSLEQLHTQLSEVDVDYDEVESLSEGHKTALYASVALVKQMLSETQTKFYSMMEDNQILGSRIDGNLQVAQSQVTDLRSELADTHRMIDQIAAAAGSGDRLRPTPSQERAARAAGSRTSSPAPATEPTRSEGSTISPERTAAPAAADTGDLSEEDITYYDKEVACVMCSPMGCVYRRATAA</sequence>
<reference evidence="2 3" key="1">
    <citation type="submission" date="2019-07" db="EMBL/GenBank/DDBJ databases">
        <title>Draft genome assembly of a fouling barnacle, Amphibalanus amphitrite (Darwin, 1854): The first reference genome for Thecostraca.</title>
        <authorList>
            <person name="Kim W."/>
        </authorList>
    </citation>
    <scope>NUCLEOTIDE SEQUENCE [LARGE SCALE GENOMIC DNA]</scope>
    <source>
        <strain evidence="2">SNU_AA5</strain>
        <tissue evidence="2">Soma without cirri and trophi</tissue>
    </source>
</reference>
<accession>A0A6A4W2X7</accession>
<keyword evidence="3" id="KW-1185">Reference proteome</keyword>
<evidence type="ECO:0000256" key="1">
    <source>
        <dbReference type="SAM" id="MobiDB-lite"/>
    </source>
</evidence>
<protein>
    <submittedName>
        <fullName evidence="2">Uncharacterized protein</fullName>
    </submittedName>
</protein>
<evidence type="ECO:0000313" key="2">
    <source>
        <dbReference type="EMBL" id="KAF0302317.1"/>
    </source>
</evidence>
<comment type="caution">
    <text evidence="2">The sequence shown here is derived from an EMBL/GenBank/DDBJ whole genome shotgun (WGS) entry which is preliminary data.</text>
</comment>
<dbReference type="EMBL" id="VIIS01001073">
    <property type="protein sequence ID" value="KAF0302317.1"/>
    <property type="molecule type" value="Genomic_DNA"/>
</dbReference>
<dbReference type="Proteomes" id="UP000440578">
    <property type="component" value="Unassembled WGS sequence"/>
</dbReference>
<proteinExistence type="predicted"/>
<gene>
    <name evidence="2" type="ORF">FJT64_025567</name>
</gene>
<organism evidence="2 3">
    <name type="scientific">Amphibalanus amphitrite</name>
    <name type="common">Striped barnacle</name>
    <name type="synonym">Balanus amphitrite</name>
    <dbReference type="NCBI Taxonomy" id="1232801"/>
    <lineage>
        <taxon>Eukaryota</taxon>
        <taxon>Metazoa</taxon>
        <taxon>Ecdysozoa</taxon>
        <taxon>Arthropoda</taxon>
        <taxon>Crustacea</taxon>
        <taxon>Multicrustacea</taxon>
        <taxon>Cirripedia</taxon>
        <taxon>Thoracica</taxon>
        <taxon>Thoracicalcarea</taxon>
        <taxon>Balanomorpha</taxon>
        <taxon>Balanoidea</taxon>
        <taxon>Balanidae</taxon>
        <taxon>Amphibalaninae</taxon>
        <taxon>Amphibalanus</taxon>
    </lineage>
</organism>
<name>A0A6A4W2X7_AMPAM</name>
<dbReference type="OrthoDB" id="6430345at2759"/>
<evidence type="ECO:0000313" key="3">
    <source>
        <dbReference type="Proteomes" id="UP000440578"/>
    </source>
</evidence>
<feature type="region of interest" description="Disordered" evidence="1">
    <location>
        <begin position="99"/>
        <end position="157"/>
    </location>
</feature>